<evidence type="ECO:0000313" key="2">
    <source>
        <dbReference type="Proteomes" id="UP000824533"/>
    </source>
</evidence>
<evidence type="ECO:0000313" key="1">
    <source>
        <dbReference type="EMBL" id="KAJ0182458.1"/>
    </source>
</evidence>
<organism evidence="1 2">
    <name type="scientific">Dendrolimus kikuchii</name>
    <dbReference type="NCBI Taxonomy" id="765133"/>
    <lineage>
        <taxon>Eukaryota</taxon>
        <taxon>Metazoa</taxon>
        <taxon>Ecdysozoa</taxon>
        <taxon>Arthropoda</taxon>
        <taxon>Hexapoda</taxon>
        <taxon>Insecta</taxon>
        <taxon>Pterygota</taxon>
        <taxon>Neoptera</taxon>
        <taxon>Endopterygota</taxon>
        <taxon>Lepidoptera</taxon>
        <taxon>Glossata</taxon>
        <taxon>Ditrysia</taxon>
        <taxon>Bombycoidea</taxon>
        <taxon>Lasiocampidae</taxon>
        <taxon>Dendrolimus</taxon>
    </lineage>
</organism>
<comment type="caution">
    <text evidence="1">The sequence shown here is derived from an EMBL/GenBank/DDBJ whole genome shotgun (WGS) entry which is preliminary data.</text>
</comment>
<accession>A0ACC1DFN7</accession>
<reference evidence="1 2" key="1">
    <citation type="journal article" date="2021" name="Front. Genet.">
        <title>Chromosome-Level Genome Assembly Reveals Significant Gene Expansion in the Toll and IMD Signaling Pathways of Dendrolimus kikuchii.</title>
        <authorList>
            <person name="Zhou J."/>
            <person name="Wu P."/>
            <person name="Xiong Z."/>
            <person name="Liu N."/>
            <person name="Zhao N."/>
            <person name="Ji M."/>
            <person name="Qiu Y."/>
            <person name="Yang B."/>
        </authorList>
    </citation>
    <scope>NUCLEOTIDE SEQUENCE [LARGE SCALE GENOMIC DNA]</scope>
    <source>
        <strain evidence="1">Ann1</strain>
    </source>
</reference>
<sequence>MIEYLIAIVVILCVGNIIANYNEKARLMKKIPGPTIRFIVGNALEIVNMSAVDVMALGRNYARKFKGIYRFWAFPIGAVNLYNPEDIEVILSNMKYNEKSGLYSFLKPWLGNGLLLSKGDLWQERRKILTPAFHFNILKQFSIIIEENTQRLVEALERNVGKSVDILPILSEYTLNSICETAMGTQLNKETTNEGRSYKEAIYELGQMFFQRFINLILYSDIIFYSTALGKKLKKHMHNLHSFTRRVINDRKEYINKYGTNLPDHNDNEEEFVYKKKRKTAMLDLLIAAEKDGLIDNAGIQEEVDTFMFEGHDTTASGLTFCLMLLANHKDVQDKIVAELNEIFGDLTRPANMNDLSKMRYLECCIKESLRLYPPVHFISRNLSESIKLGNYTLPGGIFCHIHIYDLHRREDLFKNANEFNPDRFLPENSVGRHPYSYIPFSAGPRNCIGQKFAMMEMKLAISEILREFELVPGTRPSDIVLVADLILRNNGPVNITFIKRLQ</sequence>
<proteinExistence type="predicted"/>
<name>A0ACC1DFN7_9NEOP</name>
<protein>
    <submittedName>
        <fullName evidence="1">Uncharacterized protein</fullName>
    </submittedName>
</protein>
<dbReference type="EMBL" id="CM034389">
    <property type="protein sequence ID" value="KAJ0182458.1"/>
    <property type="molecule type" value="Genomic_DNA"/>
</dbReference>
<gene>
    <name evidence="1" type="ORF">K1T71_001827</name>
</gene>
<keyword evidence="2" id="KW-1185">Reference proteome</keyword>
<dbReference type="Proteomes" id="UP000824533">
    <property type="component" value="Linkage Group LG03"/>
</dbReference>